<dbReference type="Proteomes" id="UP000504637">
    <property type="component" value="Unplaced"/>
</dbReference>
<name>A0A6J3MIG8_9PEZI</name>
<accession>A0A6J3MIG8</accession>
<dbReference type="InterPro" id="IPR016181">
    <property type="entry name" value="Acyl_CoA_acyltransferase"/>
</dbReference>
<proteinExistence type="predicted"/>
<protein>
    <recommendedName>
        <fullName evidence="3">N-acetyltransferase domain-containing protein</fullName>
    </recommendedName>
</protein>
<evidence type="ECO:0000313" key="1">
    <source>
        <dbReference type="Proteomes" id="UP000504637"/>
    </source>
</evidence>
<dbReference type="SUPFAM" id="SSF55729">
    <property type="entry name" value="Acyl-CoA N-acyltransferases (Nat)"/>
    <property type="match status" value="1"/>
</dbReference>
<sequence>MSDRQVHIVPAAELDQYLPRLYELINTAFRSQDKSAYDDQNNPFPGWQRLANSDQIKLELGQDGLAAIILDRSAPQDVDRPVAIACVKPWKGRVVAGSTFEQAERSHVGPHDWEVALCAADPDPRHHHRGLVSKCLAALVQHLRTRAEDGSMVLWISALLGVGSVEYWQRRGFVMQGEPDVAAVGTWDSVAPFSIATLKRVG</sequence>
<dbReference type="Gene3D" id="3.40.630.30">
    <property type="match status" value="1"/>
</dbReference>
<evidence type="ECO:0008006" key="3">
    <source>
        <dbReference type="Google" id="ProtNLM"/>
    </source>
</evidence>
<reference evidence="2" key="1">
    <citation type="submission" date="2020-01" db="EMBL/GenBank/DDBJ databases">
        <authorList>
            <consortium name="DOE Joint Genome Institute"/>
            <person name="Haridas S."/>
            <person name="Albert R."/>
            <person name="Binder M."/>
            <person name="Bloem J."/>
            <person name="Labutti K."/>
            <person name="Salamov A."/>
            <person name="Andreopoulos B."/>
            <person name="Baker S.E."/>
            <person name="Barry K."/>
            <person name="Bills G."/>
            <person name="Bluhm B.H."/>
            <person name="Cannon C."/>
            <person name="Castanera R."/>
            <person name="Culley D.E."/>
            <person name="Daum C."/>
            <person name="Ezra D."/>
            <person name="Gonzalez J.B."/>
            <person name="Henrissat B."/>
            <person name="Kuo A."/>
            <person name="Liang C."/>
            <person name="Lipzen A."/>
            <person name="Lutzoni F."/>
            <person name="Magnuson J."/>
            <person name="Mondo S."/>
            <person name="Nolan M."/>
            <person name="Ohm R."/>
            <person name="Pangilinan J."/>
            <person name="Park H.-J."/>
            <person name="Ramirez L."/>
            <person name="Alfaro M."/>
            <person name="Sun H."/>
            <person name="Tritt A."/>
            <person name="Yoshinaga Y."/>
            <person name="Zwiers L.-H."/>
            <person name="Turgeon B.G."/>
            <person name="Goodwin S.B."/>
            <person name="Spatafora J.W."/>
            <person name="Crous P.W."/>
            <person name="Grigoriev I.V."/>
        </authorList>
    </citation>
    <scope>NUCLEOTIDE SEQUENCE</scope>
    <source>
        <strain evidence="2">CBS 342.82</strain>
    </source>
</reference>
<evidence type="ECO:0000313" key="2">
    <source>
        <dbReference type="RefSeq" id="XP_033464734.1"/>
    </source>
</evidence>
<keyword evidence="1" id="KW-1185">Reference proteome</keyword>
<dbReference type="GeneID" id="54366120"/>
<reference evidence="2" key="2">
    <citation type="submission" date="2020-04" db="EMBL/GenBank/DDBJ databases">
        <authorList>
            <consortium name="NCBI Genome Project"/>
        </authorList>
    </citation>
    <scope>NUCLEOTIDE SEQUENCE</scope>
    <source>
        <strain evidence="2">CBS 342.82</strain>
    </source>
</reference>
<dbReference type="RefSeq" id="XP_033464734.1">
    <property type="nucleotide sequence ID" value="XM_033608320.1"/>
</dbReference>
<dbReference type="AlphaFoldDB" id="A0A6J3MIG8"/>
<organism evidence="2">
    <name type="scientific">Dissoconium aciculare CBS 342.82</name>
    <dbReference type="NCBI Taxonomy" id="1314786"/>
    <lineage>
        <taxon>Eukaryota</taxon>
        <taxon>Fungi</taxon>
        <taxon>Dikarya</taxon>
        <taxon>Ascomycota</taxon>
        <taxon>Pezizomycotina</taxon>
        <taxon>Dothideomycetes</taxon>
        <taxon>Dothideomycetidae</taxon>
        <taxon>Mycosphaerellales</taxon>
        <taxon>Dissoconiaceae</taxon>
        <taxon>Dissoconium</taxon>
    </lineage>
</organism>
<reference evidence="2" key="3">
    <citation type="submission" date="2025-08" db="UniProtKB">
        <authorList>
            <consortium name="RefSeq"/>
        </authorList>
    </citation>
    <scope>IDENTIFICATION</scope>
    <source>
        <strain evidence="2">CBS 342.82</strain>
    </source>
</reference>
<gene>
    <name evidence="2" type="ORF">K489DRAFT_428020</name>
</gene>